<gene>
    <name evidence="2" type="ORF">HHL15_22120</name>
</gene>
<dbReference type="RefSeq" id="WP_169147988.1">
    <property type="nucleotide sequence ID" value="NZ_JABBGA010000027.1"/>
</dbReference>
<evidence type="ECO:0000259" key="1">
    <source>
        <dbReference type="Pfam" id="PF12680"/>
    </source>
</evidence>
<feature type="domain" description="SnoaL-like" evidence="1">
    <location>
        <begin position="13"/>
        <end position="115"/>
    </location>
</feature>
<dbReference type="SUPFAM" id="SSF54427">
    <property type="entry name" value="NTF2-like"/>
    <property type="match status" value="1"/>
</dbReference>
<dbReference type="Pfam" id="PF12680">
    <property type="entry name" value="SnoaL_2"/>
    <property type="match status" value="1"/>
</dbReference>
<protein>
    <submittedName>
        <fullName evidence="2">Nuclear transport factor 2 family protein</fullName>
    </submittedName>
</protein>
<sequence>MRSTLEAVADLIRFYEGLSPASLAEISRIYAAEAAFKDPFNEVRGVAAIERVFRHMYTQVHEPRFRVVSHLAEQGEAWLAWEFRFRFRGWRSGEIQLVRGATHLRFAPDGQVLAHRDYWDSGEELFAKLPVLGSLIGWLRRRLAAG</sequence>
<organism evidence="2 3">
    <name type="scientific">Zoogloea dura</name>
    <dbReference type="NCBI Taxonomy" id="2728840"/>
    <lineage>
        <taxon>Bacteria</taxon>
        <taxon>Pseudomonadati</taxon>
        <taxon>Pseudomonadota</taxon>
        <taxon>Betaproteobacteria</taxon>
        <taxon>Rhodocyclales</taxon>
        <taxon>Zoogloeaceae</taxon>
        <taxon>Zoogloea</taxon>
    </lineage>
</organism>
<dbReference type="Proteomes" id="UP000580043">
    <property type="component" value="Unassembled WGS sequence"/>
</dbReference>
<dbReference type="Gene3D" id="3.10.450.50">
    <property type="match status" value="1"/>
</dbReference>
<name>A0A848GAX8_9RHOO</name>
<evidence type="ECO:0000313" key="3">
    <source>
        <dbReference type="Proteomes" id="UP000580043"/>
    </source>
</evidence>
<dbReference type="InterPro" id="IPR037401">
    <property type="entry name" value="SnoaL-like"/>
</dbReference>
<dbReference type="InterPro" id="IPR032710">
    <property type="entry name" value="NTF2-like_dom_sf"/>
</dbReference>
<proteinExistence type="predicted"/>
<accession>A0A848GAX8</accession>
<evidence type="ECO:0000313" key="2">
    <source>
        <dbReference type="EMBL" id="NML28464.1"/>
    </source>
</evidence>
<comment type="caution">
    <text evidence="2">The sequence shown here is derived from an EMBL/GenBank/DDBJ whole genome shotgun (WGS) entry which is preliminary data.</text>
</comment>
<reference evidence="2 3" key="1">
    <citation type="submission" date="2020-04" db="EMBL/GenBank/DDBJ databases">
        <title>Zoogloea sp. G-4-1-14 isolated from soil.</title>
        <authorList>
            <person name="Dahal R.H."/>
        </authorList>
    </citation>
    <scope>NUCLEOTIDE SEQUENCE [LARGE SCALE GENOMIC DNA]</scope>
    <source>
        <strain evidence="2 3">G-4-1-14</strain>
    </source>
</reference>
<dbReference type="AlphaFoldDB" id="A0A848GAX8"/>
<keyword evidence="3" id="KW-1185">Reference proteome</keyword>
<dbReference type="EMBL" id="JABBGA010000027">
    <property type="protein sequence ID" value="NML28464.1"/>
    <property type="molecule type" value="Genomic_DNA"/>
</dbReference>